<proteinExistence type="predicted"/>
<dbReference type="Proteomes" id="UP000011185">
    <property type="component" value="Unassembled WGS sequence"/>
</dbReference>
<feature type="compositionally biased region" description="Basic and acidic residues" evidence="1">
    <location>
        <begin position="458"/>
        <end position="477"/>
    </location>
</feature>
<gene>
    <name evidence="3" type="ORF">THOM_2734</name>
</gene>
<feature type="compositionally biased region" description="Polar residues" evidence="1">
    <location>
        <begin position="355"/>
        <end position="370"/>
    </location>
</feature>
<dbReference type="EMBL" id="JH994045">
    <property type="protein sequence ID" value="ELQ74371.1"/>
    <property type="molecule type" value="Genomic_DNA"/>
</dbReference>
<feature type="region of interest" description="Disordered" evidence="1">
    <location>
        <begin position="355"/>
        <end position="377"/>
    </location>
</feature>
<evidence type="ECO:0000256" key="2">
    <source>
        <dbReference type="SAM" id="SignalP"/>
    </source>
</evidence>
<feature type="chain" id="PRO_5003979012" evidence="2">
    <location>
        <begin position="19"/>
        <end position="492"/>
    </location>
</feature>
<dbReference type="OrthoDB" id="10600554at2759"/>
<evidence type="ECO:0000313" key="4">
    <source>
        <dbReference type="Proteomes" id="UP000011185"/>
    </source>
</evidence>
<keyword evidence="4" id="KW-1185">Reference proteome</keyword>
<dbReference type="VEuPathDB" id="MicrosporidiaDB:THOM_2734"/>
<dbReference type="HOGENOM" id="CLU_554536_0_0_1"/>
<protein>
    <submittedName>
        <fullName evidence="3">Uncharacterized protein</fullName>
    </submittedName>
</protein>
<organism evidence="3 4">
    <name type="scientific">Trachipleistophora hominis</name>
    <name type="common">Microsporidian parasite</name>
    <dbReference type="NCBI Taxonomy" id="72359"/>
    <lineage>
        <taxon>Eukaryota</taxon>
        <taxon>Fungi</taxon>
        <taxon>Fungi incertae sedis</taxon>
        <taxon>Microsporidia</taxon>
        <taxon>Pleistophoridae</taxon>
        <taxon>Trachipleistophora</taxon>
    </lineage>
</organism>
<evidence type="ECO:0000313" key="3">
    <source>
        <dbReference type="EMBL" id="ELQ74371.1"/>
    </source>
</evidence>
<dbReference type="InParanoid" id="L7JTJ6"/>
<reference evidence="3 4" key="1">
    <citation type="journal article" date="2012" name="PLoS Pathog.">
        <title>The genome of the obligate intracellular parasite Trachipleistophora hominis: new insights into microsporidian genome dynamics and reductive evolution.</title>
        <authorList>
            <person name="Heinz E."/>
            <person name="Williams T.A."/>
            <person name="Nakjang S."/>
            <person name="Noel C.J."/>
            <person name="Swan D.C."/>
            <person name="Goldberg A.V."/>
            <person name="Harris S.R."/>
            <person name="Weinmaier T."/>
            <person name="Markert S."/>
            <person name="Becher D."/>
            <person name="Bernhardt J."/>
            <person name="Dagan T."/>
            <person name="Hacker C."/>
            <person name="Lucocq J.M."/>
            <person name="Schweder T."/>
            <person name="Rattei T."/>
            <person name="Hall N."/>
            <person name="Hirt R.P."/>
            <person name="Embley T.M."/>
        </authorList>
    </citation>
    <scope>NUCLEOTIDE SEQUENCE [LARGE SCALE GENOMIC DNA]</scope>
</reference>
<feature type="signal peptide" evidence="2">
    <location>
        <begin position="1"/>
        <end position="18"/>
    </location>
</feature>
<sequence>MCVLWFAILLSLNATLNEQEFESEQFAGGVTHTKEFKEQDEEIAGAVTLMKEFKEQDEEIAGAVTLMKEFKEQDEEIAGVVTHIKEFKEEDEEIAGAVAHIKELKEEDEESDRYMCAQALMELDWKYVFDNDLLDDFDNKPLINLLQCSYTSYTMMKNVFIGYCNELQGNRKAFTKMLDCLEQDTQDVLVRRFNQQLQGPASGRYRVFLNDRESTKRRREWFSDDNPRGKTRKVTERIVTGKIISALAREETAIREKTYELVQKNLLIALMPVFMNEELTWTDVTMEMLFLRIERLVKLPLAWDELNKIMCTTVSAVLNSHFLKNALFGLNASNNFLEPGSVLSRFHFQVPKMNSTNRMPSRSSSTLQTRTVEEPDEQMMEIEPSFVKKTMFYTSHNVSYHSSEQDDNVALLKKECELKHSLTKLNLLECLMDRWHVVQTKTIDEFKEQIGMPSSNKPSHEHHERENKPKEETKESDEYNQAIDALASLLND</sequence>
<accession>L7JTJ6</accession>
<dbReference type="AlphaFoldDB" id="L7JTJ6"/>
<feature type="region of interest" description="Disordered" evidence="1">
    <location>
        <begin position="448"/>
        <end position="492"/>
    </location>
</feature>
<evidence type="ECO:0000256" key="1">
    <source>
        <dbReference type="SAM" id="MobiDB-lite"/>
    </source>
</evidence>
<keyword evidence="2" id="KW-0732">Signal</keyword>
<name>L7JTJ6_TRAHO</name>